<dbReference type="PIRSF" id="PIRSF500133">
    <property type="entry name" value="UDPglc_DH_euk"/>
    <property type="match status" value="1"/>
</dbReference>
<feature type="active site" description="Nucleophile" evidence="9">
    <location>
        <position position="280"/>
    </location>
</feature>
<dbReference type="GO" id="GO:0003979">
    <property type="term" value="F:UDP-glucose 6-dehydrogenase activity"/>
    <property type="evidence" value="ECO:0007669"/>
    <property type="project" value="UniProtKB-EC"/>
</dbReference>
<dbReference type="InterPro" id="IPR014027">
    <property type="entry name" value="UDP-Glc/GDP-Man_DH_C"/>
</dbReference>
<dbReference type="FunFam" id="3.40.50.720:FF:000032">
    <property type="entry name" value="UDP-glucose 6-dehydrogenase"/>
    <property type="match status" value="1"/>
</dbReference>
<dbReference type="InterPro" id="IPR036220">
    <property type="entry name" value="UDP-Glc/GDP-Man_DH_C_sf"/>
</dbReference>
<dbReference type="OrthoDB" id="5059218at2759"/>
<evidence type="ECO:0000256" key="4">
    <source>
        <dbReference type="ARBA" id="ARBA00015132"/>
    </source>
</evidence>
<evidence type="ECO:0000313" key="13">
    <source>
        <dbReference type="Proteomes" id="UP000285301"/>
    </source>
</evidence>
<evidence type="ECO:0000256" key="6">
    <source>
        <dbReference type="ARBA" id="ARBA00023027"/>
    </source>
</evidence>
<dbReference type="Pfam" id="PF03720">
    <property type="entry name" value="UDPG_MGDP_dh_C"/>
    <property type="match status" value="1"/>
</dbReference>
<evidence type="ECO:0000259" key="11">
    <source>
        <dbReference type="SMART" id="SM00984"/>
    </source>
</evidence>
<comment type="caution">
    <text evidence="12">The sequence shown here is derived from an EMBL/GenBank/DDBJ whole genome shotgun (WGS) entry which is preliminary data.</text>
</comment>
<evidence type="ECO:0000256" key="7">
    <source>
        <dbReference type="ARBA" id="ARBA00047473"/>
    </source>
</evidence>
<dbReference type="InterPro" id="IPR017476">
    <property type="entry name" value="UDP-Glc/GDP-Man"/>
</dbReference>
<sequence length="474" mass="52784">MSADSYRVKRICCIGGGYVGGPTSAVIAKMCPHIMVHVVDQNEQRINQWNSDQLPIYEPDLDEIVKECRGRNLFFSQRLQQEIRDADLIFISVNTPTKSFGFGKGRAADLKNLESVSRLIAKYSESNKVVVEKSTVPVRAAESINRILKANQKPGITFQVLSNPEFLAEGEAISNLMNPDRILIGGEDSSEGREAIAALCEIYLNWIPREKIFTTNTWSSELSKLAANAFLASRISSINAISALCEATGADVSEVAHAVGMDSRIGSKYLQAGIGFGGSCFQKDVLNLVYLSESLKLPEIIEMNDYQKSRFAARIINCLFNTITDKKIAILGFAFKANTGDTRESPASYVCRHLLDERAKLCIYDPKVPKIQIMSDLTDYSPEDCERNRSLITIVSNAYEAAKDAHAIVVCTGWEEFKSLDYQKIYDSMLKPAFVFDGRRILNVEELQAIGFYVETIGRKTARPTLLNRYISSD</sequence>
<evidence type="ECO:0000256" key="1">
    <source>
        <dbReference type="ARBA" id="ARBA00004701"/>
    </source>
</evidence>
<proteinExistence type="inferred from homology"/>
<dbReference type="InterPro" id="IPR014026">
    <property type="entry name" value="UDP-Glc/GDP-Man_DH_dimer"/>
</dbReference>
<dbReference type="FunFam" id="1.20.5.100:FF:000001">
    <property type="entry name" value="UDP-glucose 6-dehydrogenase"/>
    <property type="match status" value="1"/>
</dbReference>
<keyword evidence="5 8" id="KW-0560">Oxidoreductase</keyword>
<dbReference type="InterPro" id="IPR001732">
    <property type="entry name" value="UDP-Glc/GDP-Man_DH_N"/>
</dbReference>
<dbReference type="InterPro" id="IPR008927">
    <property type="entry name" value="6-PGluconate_DH-like_C_sf"/>
</dbReference>
<evidence type="ECO:0000313" key="12">
    <source>
        <dbReference type="EMBL" id="RWS15147.1"/>
    </source>
</evidence>
<feature type="domain" description="UDP-glucose/GDP-mannose dehydrogenase C-terminal" evidence="11">
    <location>
        <begin position="329"/>
        <end position="444"/>
    </location>
</feature>
<dbReference type="GO" id="GO:0006024">
    <property type="term" value="P:glycosaminoglycan biosynthetic process"/>
    <property type="evidence" value="ECO:0007669"/>
    <property type="project" value="TreeGrafter"/>
</dbReference>
<evidence type="ECO:0000256" key="10">
    <source>
        <dbReference type="PIRSR" id="PIRSR500133-3"/>
    </source>
</evidence>
<evidence type="ECO:0000256" key="9">
    <source>
        <dbReference type="PIRSR" id="PIRSR500133-1"/>
    </source>
</evidence>
<dbReference type="Pfam" id="PF03721">
    <property type="entry name" value="UDPG_MGDP_dh_N"/>
    <property type="match status" value="1"/>
</dbReference>
<protein>
    <recommendedName>
        <fullName evidence="4 8">UDP-glucose 6-dehydrogenase</fullName>
        <ecNumber evidence="3 8">1.1.1.22</ecNumber>
    </recommendedName>
</protein>
<feature type="binding site" evidence="10">
    <location>
        <begin position="280"/>
        <end position="283"/>
    </location>
    <ligand>
        <name>NAD(+)</name>
        <dbReference type="ChEBI" id="CHEBI:57540"/>
    </ligand>
</feature>
<dbReference type="SUPFAM" id="SSF52413">
    <property type="entry name" value="UDP-glucose/GDP-mannose dehydrogenase C-terminal domain"/>
    <property type="match status" value="1"/>
</dbReference>
<dbReference type="Gene3D" id="3.40.50.720">
    <property type="entry name" value="NAD(P)-binding Rossmann-like Domain"/>
    <property type="match status" value="2"/>
</dbReference>
<keyword evidence="6 8" id="KW-0520">NAD</keyword>
<feature type="binding site" evidence="10">
    <location>
        <position position="169"/>
    </location>
    <ligand>
        <name>NAD(+)</name>
        <dbReference type="ChEBI" id="CHEBI:57540"/>
    </ligand>
</feature>
<evidence type="ECO:0000256" key="2">
    <source>
        <dbReference type="ARBA" id="ARBA00006601"/>
    </source>
</evidence>
<comment type="catalytic activity">
    <reaction evidence="7 8">
        <text>UDP-alpha-D-glucose + 2 NAD(+) + H2O = UDP-alpha-D-glucuronate + 2 NADH + 3 H(+)</text>
        <dbReference type="Rhea" id="RHEA:23596"/>
        <dbReference type="ChEBI" id="CHEBI:15377"/>
        <dbReference type="ChEBI" id="CHEBI:15378"/>
        <dbReference type="ChEBI" id="CHEBI:57540"/>
        <dbReference type="ChEBI" id="CHEBI:57945"/>
        <dbReference type="ChEBI" id="CHEBI:58052"/>
        <dbReference type="ChEBI" id="CHEBI:58885"/>
        <dbReference type="EC" id="1.1.1.22"/>
    </reaction>
</comment>
<dbReference type="PIRSF" id="PIRSF000124">
    <property type="entry name" value="UDPglc_GDPman_dh"/>
    <property type="match status" value="1"/>
</dbReference>
<accession>A0A443RIS3</accession>
<dbReference type="NCBIfam" id="TIGR03026">
    <property type="entry name" value="NDP-sugDHase"/>
    <property type="match status" value="1"/>
</dbReference>
<feature type="binding site" evidence="10">
    <location>
        <begin position="93"/>
        <end position="97"/>
    </location>
    <ligand>
        <name>NAD(+)</name>
        <dbReference type="ChEBI" id="CHEBI:57540"/>
    </ligand>
</feature>
<dbReference type="GO" id="GO:0005634">
    <property type="term" value="C:nucleus"/>
    <property type="evidence" value="ECO:0007669"/>
    <property type="project" value="TreeGrafter"/>
</dbReference>
<gene>
    <name evidence="12" type="ORF">B4U79_12749</name>
</gene>
<dbReference type="PANTHER" id="PTHR11374">
    <property type="entry name" value="UDP-GLUCOSE DEHYDROGENASE/UDP-MANNAC DEHYDROGENASE"/>
    <property type="match status" value="1"/>
</dbReference>
<dbReference type="GO" id="GO:0051287">
    <property type="term" value="F:NAD binding"/>
    <property type="evidence" value="ECO:0007669"/>
    <property type="project" value="InterPro"/>
</dbReference>
<comment type="similarity">
    <text evidence="2 8">Belongs to the UDP-glucose/GDP-mannose dehydrogenase family.</text>
</comment>
<dbReference type="STRING" id="1965070.A0A443RIS3"/>
<dbReference type="UniPathway" id="UPA00038">
    <property type="reaction ID" value="UER00491"/>
</dbReference>
<dbReference type="EMBL" id="NCKU01000534">
    <property type="protein sequence ID" value="RWS15147.1"/>
    <property type="molecule type" value="Genomic_DNA"/>
</dbReference>
<name>A0A443RIS3_9ACAR</name>
<organism evidence="12 13">
    <name type="scientific">Dinothrombium tinctorium</name>
    <dbReference type="NCBI Taxonomy" id="1965070"/>
    <lineage>
        <taxon>Eukaryota</taxon>
        <taxon>Metazoa</taxon>
        <taxon>Ecdysozoa</taxon>
        <taxon>Arthropoda</taxon>
        <taxon>Chelicerata</taxon>
        <taxon>Arachnida</taxon>
        <taxon>Acari</taxon>
        <taxon>Acariformes</taxon>
        <taxon>Trombidiformes</taxon>
        <taxon>Prostigmata</taxon>
        <taxon>Anystina</taxon>
        <taxon>Parasitengona</taxon>
        <taxon>Trombidioidea</taxon>
        <taxon>Trombidiidae</taxon>
        <taxon>Dinothrombium</taxon>
    </lineage>
</organism>
<evidence type="ECO:0000256" key="5">
    <source>
        <dbReference type="ARBA" id="ARBA00023002"/>
    </source>
</evidence>
<dbReference type="SUPFAM" id="SSF48179">
    <property type="entry name" value="6-phosphogluconate dehydrogenase C-terminal domain-like"/>
    <property type="match status" value="1"/>
</dbReference>
<comment type="pathway">
    <text evidence="1">Nucleotide-sugar biosynthesis; UDP-alpha-D-glucuronate biosynthesis; UDP-alpha-D-glucuronate from UDP-alpha-D-glucose: step 1/1.</text>
</comment>
<dbReference type="InterPro" id="IPR028356">
    <property type="entry name" value="UDPglc_DH_euk"/>
</dbReference>
<dbReference type="InterPro" id="IPR036291">
    <property type="entry name" value="NAD(P)-bd_dom_sf"/>
</dbReference>
<feature type="binding site" evidence="10">
    <location>
        <begin position="15"/>
        <end position="20"/>
    </location>
    <ligand>
        <name>NAD(+)</name>
        <dbReference type="ChEBI" id="CHEBI:57540"/>
    </ligand>
</feature>
<evidence type="ECO:0000256" key="3">
    <source>
        <dbReference type="ARBA" id="ARBA00012954"/>
    </source>
</evidence>
<comment type="function">
    <text evidence="8">Involved in the biosynthesis of glycosaminoglycans; hyaluronan, chondroitin sulfate, and heparan sulfate.</text>
</comment>
<dbReference type="SMART" id="SM00984">
    <property type="entry name" value="UDPG_MGDP_dh_C"/>
    <property type="match status" value="1"/>
</dbReference>
<feature type="binding site" evidence="10">
    <location>
        <position position="45"/>
    </location>
    <ligand>
        <name>NAD(+)</name>
        <dbReference type="ChEBI" id="CHEBI:57540"/>
    </ligand>
</feature>
<dbReference type="AlphaFoldDB" id="A0A443RIS3"/>
<dbReference type="SUPFAM" id="SSF51735">
    <property type="entry name" value="NAD(P)-binding Rossmann-fold domains"/>
    <property type="match status" value="1"/>
</dbReference>
<evidence type="ECO:0000256" key="8">
    <source>
        <dbReference type="PIRNR" id="PIRNR000124"/>
    </source>
</evidence>
<keyword evidence="13" id="KW-1185">Reference proteome</keyword>
<dbReference type="Gene3D" id="1.20.5.100">
    <property type="entry name" value="Cytochrome c1, transmembrane anchor, C-terminal"/>
    <property type="match status" value="1"/>
</dbReference>
<feature type="binding site" evidence="10">
    <location>
        <position position="40"/>
    </location>
    <ligand>
        <name>NAD(+)</name>
        <dbReference type="ChEBI" id="CHEBI:57540"/>
    </ligand>
</feature>
<dbReference type="Pfam" id="PF00984">
    <property type="entry name" value="UDPG_MGDP_dh"/>
    <property type="match status" value="1"/>
</dbReference>
<reference evidence="12 13" key="1">
    <citation type="journal article" date="2018" name="Gigascience">
        <title>Genomes of trombidid mites reveal novel predicted allergens and laterally-transferred genes associated with secondary metabolism.</title>
        <authorList>
            <person name="Dong X."/>
            <person name="Chaisiri K."/>
            <person name="Xia D."/>
            <person name="Armstrong S.D."/>
            <person name="Fang Y."/>
            <person name="Donnelly M.J."/>
            <person name="Kadowaki T."/>
            <person name="McGarry J.W."/>
            <person name="Darby A.C."/>
            <person name="Makepeace B.L."/>
        </authorList>
    </citation>
    <scope>NUCLEOTIDE SEQUENCE [LARGE SCALE GENOMIC DNA]</scope>
    <source>
        <strain evidence="12">UoL-WK</strain>
    </source>
</reference>
<feature type="binding site" evidence="10">
    <location>
        <position position="343"/>
    </location>
    <ligand>
        <name>NAD(+)</name>
        <dbReference type="ChEBI" id="CHEBI:57540"/>
    </ligand>
</feature>
<feature type="binding site" evidence="10">
    <location>
        <begin position="134"/>
        <end position="135"/>
    </location>
    <ligand>
        <name>NAD(+)</name>
        <dbReference type="ChEBI" id="CHEBI:57540"/>
    </ligand>
</feature>
<dbReference type="FunFam" id="3.40.50.720:FF:000114">
    <property type="entry name" value="UDP-glucose 6-dehydrogenase"/>
    <property type="match status" value="1"/>
</dbReference>
<dbReference type="EC" id="1.1.1.22" evidence="3 8"/>
<dbReference type="Proteomes" id="UP000285301">
    <property type="component" value="Unassembled WGS sequence"/>
</dbReference>
<dbReference type="PANTHER" id="PTHR11374:SF3">
    <property type="entry name" value="UDP-GLUCOSE 6-DEHYDROGENASE"/>
    <property type="match status" value="1"/>
</dbReference>
<dbReference type="GO" id="GO:0006065">
    <property type="term" value="P:UDP-glucuronate biosynthetic process"/>
    <property type="evidence" value="ECO:0007669"/>
    <property type="project" value="UniProtKB-UniPathway"/>
</dbReference>